<dbReference type="PANTHER" id="PTHR22941:SF48">
    <property type="entry name" value="G PROTEIN-COUPLED RECEPTOR-RELATED"/>
    <property type="match status" value="1"/>
</dbReference>
<evidence type="ECO:0000313" key="4">
    <source>
        <dbReference type="WormBase" id="Y59A8A.4"/>
    </source>
</evidence>
<feature type="transmembrane region" description="Helical" evidence="1">
    <location>
        <begin position="12"/>
        <end position="35"/>
    </location>
</feature>
<dbReference type="RefSeq" id="NP_507505.1">
    <property type="nucleotide sequence ID" value="NM_075104.1"/>
</dbReference>
<sequence length="333" mass="38431">MLLPVLRSPRVFSTILYIITGFSLPIHLFGGYCILFKTPVIMKSVKWSLFNLHFWSAALDLTISFFAQPFICTPALAGYAMGFLPWLGVNMYVLVYIGITLFIFVPVSIIGMLENRYFQIFAQQSQWRYFRYPFLFINYLWAILYCVPVILDIPNQEYARIEVFHEYPQIFDYESVESKIFVITLDFTRTALQQSIFTVLVLEEAFAFVGLIRVNMNKVMKEVHSSLSKHTVHMHKAFIKALNLQIAIPLIILFAPTIIGVLFRTIISNHQGFNNVVYICSSLHGVLSTLIMIYLQNPYRAVVKRIFCQSSQGSHNIVSNTKRRKPEGVVTFF</sequence>
<dbReference type="OMA" id="MIRTACT"/>
<keyword evidence="1" id="KW-1133">Transmembrane helix</keyword>
<dbReference type="UCSC" id="Y59A8A.4">
    <property type="organism name" value="c. elegans"/>
</dbReference>
<dbReference type="Pfam" id="PF10318">
    <property type="entry name" value="7TM_GPCR_Srh"/>
    <property type="match status" value="1"/>
</dbReference>
<gene>
    <name evidence="2 4" type="primary">srh-286</name>
    <name evidence="2" type="ORF">CELE_Y59A8A.4</name>
    <name evidence="4" type="ORF">Y59A8A.4</name>
</gene>
<dbReference type="GeneID" id="190388"/>
<feature type="transmembrane region" description="Helical" evidence="1">
    <location>
        <begin position="91"/>
        <end position="113"/>
    </location>
</feature>
<dbReference type="AlphaFoldDB" id="Q9GRZ8"/>
<protein>
    <submittedName>
        <fullName evidence="2">Serpentine Receptor, class H</fullName>
    </submittedName>
</protein>
<keyword evidence="1" id="KW-0812">Transmembrane</keyword>
<dbReference type="InParanoid" id="Q9GRZ8"/>
<reference evidence="2 3" key="1">
    <citation type="journal article" date="1998" name="Science">
        <title>Genome sequence of the nematode C. elegans: a platform for investigating biology.</title>
        <authorList>
            <consortium name="The C. elegans sequencing consortium"/>
            <person name="Sulson J.E."/>
            <person name="Waterston R."/>
        </authorList>
    </citation>
    <scope>NUCLEOTIDE SEQUENCE [LARGE SCALE GENOMIC DNA]</scope>
    <source>
        <strain evidence="2 3">Bristol N2</strain>
    </source>
</reference>
<dbReference type="FunCoup" id="Q9GRZ8">
    <property type="interactions" value="2"/>
</dbReference>
<keyword evidence="2" id="KW-0675">Receptor</keyword>
<dbReference type="WormBase" id="Y59A8A.4">
    <property type="protein sequence ID" value="CE26202"/>
    <property type="gene ID" value="WBGene00005490"/>
    <property type="gene designation" value="srh-286"/>
</dbReference>
<keyword evidence="3" id="KW-1185">Reference proteome</keyword>
<keyword evidence="1" id="KW-0472">Membrane</keyword>
<dbReference type="CTD" id="190388"/>
<dbReference type="Proteomes" id="UP000001940">
    <property type="component" value="Chromosome V"/>
</dbReference>
<evidence type="ECO:0000313" key="2">
    <source>
        <dbReference type="EMBL" id="CAC14401.1"/>
    </source>
</evidence>
<dbReference type="PhylomeDB" id="Q9GRZ8"/>
<feature type="transmembrane region" description="Helical" evidence="1">
    <location>
        <begin position="134"/>
        <end position="151"/>
    </location>
</feature>
<accession>Q9GRZ8</accession>
<dbReference type="InterPro" id="IPR053220">
    <property type="entry name" value="Nematode_rcpt-like_serp_H"/>
</dbReference>
<name>Q9GRZ8_CAEEL</name>
<dbReference type="PaxDb" id="6239-Y59A8A.4"/>
<evidence type="ECO:0000256" key="1">
    <source>
        <dbReference type="SAM" id="Phobius"/>
    </source>
</evidence>
<dbReference type="EMBL" id="BX284605">
    <property type="protein sequence ID" value="CAC14401.1"/>
    <property type="molecule type" value="Genomic_DNA"/>
</dbReference>
<dbReference type="KEGG" id="cel:CELE_Y59A8A.4"/>
<evidence type="ECO:0000313" key="3">
    <source>
        <dbReference type="Proteomes" id="UP000001940"/>
    </source>
</evidence>
<feature type="transmembrane region" description="Helical" evidence="1">
    <location>
        <begin position="237"/>
        <end position="263"/>
    </location>
</feature>
<feature type="transmembrane region" description="Helical" evidence="1">
    <location>
        <begin position="195"/>
        <end position="216"/>
    </location>
</feature>
<organism evidence="2 3">
    <name type="scientific">Caenorhabditis elegans</name>
    <dbReference type="NCBI Taxonomy" id="6239"/>
    <lineage>
        <taxon>Eukaryota</taxon>
        <taxon>Metazoa</taxon>
        <taxon>Ecdysozoa</taxon>
        <taxon>Nematoda</taxon>
        <taxon>Chromadorea</taxon>
        <taxon>Rhabditida</taxon>
        <taxon>Rhabditina</taxon>
        <taxon>Rhabditomorpha</taxon>
        <taxon>Rhabditoidea</taxon>
        <taxon>Rhabditidae</taxon>
        <taxon>Peloderinae</taxon>
        <taxon>Caenorhabditis</taxon>
    </lineage>
</organism>
<feature type="transmembrane region" description="Helical" evidence="1">
    <location>
        <begin position="47"/>
        <end position="71"/>
    </location>
</feature>
<dbReference type="AGR" id="WB:WBGene00005490"/>
<dbReference type="HOGENOM" id="CLU_042960_1_1_1"/>
<feature type="transmembrane region" description="Helical" evidence="1">
    <location>
        <begin position="275"/>
        <end position="295"/>
    </location>
</feature>
<dbReference type="InterPro" id="IPR019422">
    <property type="entry name" value="7TM_GPCR_serpentine_rcpt_Srh"/>
</dbReference>
<proteinExistence type="predicted"/>
<dbReference type="PANTHER" id="PTHR22941">
    <property type="entry name" value="SERPENTINE RECEPTOR"/>
    <property type="match status" value="1"/>
</dbReference>